<reference evidence="2 3" key="1">
    <citation type="submission" date="2019-03" db="EMBL/GenBank/DDBJ databases">
        <title>Rhodobacteraceae bacterium SM1902, a new member of the family Rhodobacteraceae isolated from Yantai.</title>
        <authorList>
            <person name="Sun Y."/>
        </authorList>
    </citation>
    <scope>NUCLEOTIDE SEQUENCE [LARGE SCALE GENOMIC DNA]</scope>
    <source>
        <strain evidence="2 3">SM1902</strain>
    </source>
</reference>
<dbReference type="OrthoDB" id="7868785at2"/>
<accession>A0A4R6AMD1</accession>
<feature type="region of interest" description="Disordered" evidence="1">
    <location>
        <begin position="42"/>
        <end position="66"/>
    </location>
</feature>
<comment type="caution">
    <text evidence="2">The sequence shown here is derived from an EMBL/GenBank/DDBJ whole genome shotgun (WGS) entry which is preliminary data.</text>
</comment>
<dbReference type="AlphaFoldDB" id="A0A4R6AMD1"/>
<evidence type="ECO:0000313" key="2">
    <source>
        <dbReference type="EMBL" id="TDL84585.1"/>
    </source>
</evidence>
<keyword evidence="3" id="KW-1185">Reference proteome</keyword>
<sequence>MEAENNADLVSVDLPLPFVHGLLALTHLMDNRVTGALRSALEEHQRTPTALKPETSTRIASSKRASPVPHNTGLFAEILGQRVQGGTLPDLFARCVDLIHELDPSAIERLADKKTHARRYVARRSQDVHFRSPHLKTIEAKSGWWVSANVSEPQIATAMRLLARAANLAFGKDFVFPLTTPRYP</sequence>
<name>A0A4R6AMD1_9RHOB</name>
<evidence type="ECO:0000313" key="3">
    <source>
        <dbReference type="Proteomes" id="UP000294562"/>
    </source>
</evidence>
<feature type="compositionally biased region" description="Polar residues" evidence="1">
    <location>
        <begin position="54"/>
        <end position="64"/>
    </location>
</feature>
<proteinExistence type="predicted"/>
<protein>
    <submittedName>
        <fullName evidence="2">Uncharacterized protein</fullName>
    </submittedName>
</protein>
<dbReference type="EMBL" id="SMZO01000063">
    <property type="protein sequence ID" value="TDL84585.1"/>
    <property type="molecule type" value="Genomic_DNA"/>
</dbReference>
<evidence type="ECO:0000256" key="1">
    <source>
        <dbReference type="SAM" id="MobiDB-lite"/>
    </source>
</evidence>
<dbReference type="Proteomes" id="UP000294562">
    <property type="component" value="Unassembled WGS sequence"/>
</dbReference>
<gene>
    <name evidence="2" type="ORF">E2L05_17735</name>
</gene>
<organism evidence="2 3">
    <name type="scientific">Meridianimarinicoccus aquatilis</name>
    <dbReference type="NCBI Taxonomy" id="2552766"/>
    <lineage>
        <taxon>Bacteria</taxon>
        <taxon>Pseudomonadati</taxon>
        <taxon>Pseudomonadota</taxon>
        <taxon>Alphaproteobacteria</taxon>
        <taxon>Rhodobacterales</taxon>
        <taxon>Paracoccaceae</taxon>
        <taxon>Meridianimarinicoccus</taxon>
    </lineage>
</organism>
<dbReference type="RefSeq" id="WP_133344144.1">
    <property type="nucleotide sequence ID" value="NZ_SMZO01000063.1"/>
</dbReference>